<dbReference type="Proteomes" id="UP000295741">
    <property type="component" value="Unassembled WGS sequence"/>
</dbReference>
<sequence>MKQKIQLLLLAFMIGVSAWAQKGEIFSHEGKAIRGYDAVAFFTNQMPVKGSPAFEYKWKDAVWQFASKENKEAFEKDPTKYAPQYGGYCAYGTSQGYKAPTETDTWTIVDNKLYFNYNKKVKDIWSKNQQALIEKANQLWPEIRNKE</sequence>
<name>A0A4V3C4M3_9BACT</name>
<feature type="signal peptide" evidence="1">
    <location>
        <begin position="1"/>
        <end position="22"/>
    </location>
</feature>
<comment type="caution">
    <text evidence="3">The sequence shown here is derived from an EMBL/GenBank/DDBJ whole genome shotgun (WGS) entry which is preliminary data.</text>
</comment>
<keyword evidence="4" id="KW-1185">Reference proteome</keyword>
<accession>A0A4V3C4M3</accession>
<dbReference type="Pfam" id="PF04945">
    <property type="entry name" value="YHS"/>
    <property type="match status" value="1"/>
</dbReference>
<dbReference type="OrthoDB" id="344729at2"/>
<dbReference type="InterPro" id="IPR007029">
    <property type="entry name" value="YHS_dom"/>
</dbReference>
<proteinExistence type="predicted"/>
<dbReference type="RefSeq" id="WP_133474363.1">
    <property type="nucleotide sequence ID" value="NZ_SNWP01000011.1"/>
</dbReference>
<dbReference type="NCBIfam" id="NF041384">
    <property type="entry name" value="YHS_seleno_dom"/>
    <property type="match status" value="1"/>
</dbReference>
<evidence type="ECO:0000313" key="4">
    <source>
        <dbReference type="Proteomes" id="UP000295741"/>
    </source>
</evidence>
<organism evidence="3 4">
    <name type="scientific">Sediminibacterium goheungense</name>
    <dbReference type="NCBI Taxonomy" id="1086393"/>
    <lineage>
        <taxon>Bacteria</taxon>
        <taxon>Pseudomonadati</taxon>
        <taxon>Bacteroidota</taxon>
        <taxon>Chitinophagia</taxon>
        <taxon>Chitinophagales</taxon>
        <taxon>Chitinophagaceae</taxon>
        <taxon>Sediminibacterium</taxon>
    </lineage>
</organism>
<evidence type="ECO:0000256" key="1">
    <source>
        <dbReference type="SAM" id="SignalP"/>
    </source>
</evidence>
<feature type="chain" id="PRO_5020526505" evidence="1">
    <location>
        <begin position="23"/>
        <end position="147"/>
    </location>
</feature>
<reference evidence="3 4" key="1">
    <citation type="submission" date="2019-03" db="EMBL/GenBank/DDBJ databases">
        <title>Genomic Encyclopedia of Archaeal and Bacterial Type Strains, Phase II (KMG-II): from individual species to whole genera.</title>
        <authorList>
            <person name="Goeker M."/>
        </authorList>
    </citation>
    <scope>NUCLEOTIDE SEQUENCE [LARGE SCALE GENOMIC DNA]</scope>
    <source>
        <strain evidence="3 4">DSM 28323</strain>
    </source>
</reference>
<dbReference type="AlphaFoldDB" id="A0A4V3C4M3"/>
<protein>
    <submittedName>
        <fullName evidence="3">YHS domain-containing protein</fullName>
    </submittedName>
</protein>
<gene>
    <name evidence="3" type="ORF">BC659_1824</name>
</gene>
<evidence type="ECO:0000313" key="3">
    <source>
        <dbReference type="EMBL" id="TDO26518.1"/>
    </source>
</evidence>
<keyword evidence="1" id="KW-0732">Signal</keyword>
<feature type="domain" description="YHS" evidence="2">
    <location>
        <begin position="42"/>
        <end position="85"/>
    </location>
</feature>
<dbReference type="EMBL" id="SNWP01000011">
    <property type="protein sequence ID" value="TDO26518.1"/>
    <property type="molecule type" value="Genomic_DNA"/>
</dbReference>
<evidence type="ECO:0000259" key="2">
    <source>
        <dbReference type="Pfam" id="PF04945"/>
    </source>
</evidence>